<feature type="transmembrane region" description="Helical" evidence="2">
    <location>
        <begin position="421"/>
        <end position="442"/>
    </location>
</feature>
<dbReference type="Proteomes" id="UP000321484">
    <property type="component" value="Unassembled WGS sequence"/>
</dbReference>
<feature type="transmembrane region" description="Helical" evidence="2">
    <location>
        <begin position="370"/>
        <end position="389"/>
    </location>
</feature>
<keyword evidence="2" id="KW-0812">Transmembrane</keyword>
<comment type="caution">
    <text evidence="3">The sequence shown here is derived from an EMBL/GenBank/DDBJ whole genome shotgun (WGS) entry which is preliminary data.</text>
</comment>
<protein>
    <submittedName>
        <fullName evidence="3">Uncharacterized protein</fullName>
    </submittedName>
</protein>
<evidence type="ECO:0000313" key="3">
    <source>
        <dbReference type="EMBL" id="GEN81569.1"/>
    </source>
</evidence>
<feature type="region of interest" description="Disordered" evidence="1">
    <location>
        <begin position="1"/>
        <end position="25"/>
    </location>
</feature>
<feature type="transmembrane region" description="Helical" evidence="2">
    <location>
        <begin position="269"/>
        <end position="294"/>
    </location>
</feature>
<dbReference type="EMBL" id="BJYK01000013">
    <property type="protein sequence ID" value="GEN81569.1"/>
    <property type="molecule type" value="Genomic_DNA"/>
</dbReference>
<feature type="compositionally biased region" description="Basic and acidic residues" evidence="1">
    <location>
        <begin position="94"/>
        <end position="108"/>
    </location>
</feature>
<dbReference type="RefSeq" id="WP_034247037.1">
    <property type="nucleotide sequence ID" value="NZ_BJYK01000013.1"/>
</dbReference>
<keyword evidence="2" id="KW-1133">Transmembrane helix</keyword>
<reference evidence="3 4" key="1">
    <citation type="submission" date="2019-07" db="EMBL/GenBank/DDBJ databases">
        <title>Whole genome shotgun sequence of Actinotalea fermentans NBRC 105374.</title>
        <authorList>
            <person name="Hosoyama A."/>
            <person name="Uohara A."/>
            <person name="Ohji S."/>
            <person name="Ichikawa N."/>
        </authorList>
    </citation>
    <scope>NUCLEOTIDE SEQUENCE [LARGE SCALE GENOMIC DNA]</scope>
    <source>
        <strain evidence="3 4">NBRC 105374</strain>
    </source>
</reference>
<feature type="transmembrane region" description="Helical" evidence="2">
    <location>
        <begin position="166"/>
        <end position="192"/>
    </location>
</feature>
<feature type="transmembrane region" description="Helical" evidence="2">
    <location>
        <begin position="32"/>
        <end position="53"/>
    </location>
</feature>
<gene>
    <name evidence="3" type="ORF">AFE02nite_33030</name>
</gene>
<feature type="transmembrane region" description="Helical" evidence="2">
    <location>
        <begin position="213"/>
        <end position="237"/>
    </location>
</feature>
<feature type="transmembrane region" description="Helical" evidence="2">
    <location>
        <begin position="498"/>
        <end position="516"/>
    </location>
</feature>
<sequence>MDGQRRSPAQRWLTEPRPETPRQRERRLSRRTWRWVWLWPLPATAVLLAGGMATEPYPAGTTKEYVLISALVVLAVPGAVMRLREAVRRARRPVEERLAEQREADRSRGRTPHPLADEAIDPPPGLLDELGAWALGWGFAQALLAIGLGALLTALPVAEDWNTAPLVVAVLGLLPPIALLLGWLAVAGVSVLRAGISRADVDGVPGRGGAEPLLRALVLSLGACLLGLATFGIPYAVVSAGDADLPRGSLLALARYAASDLDAAPGWVLALRVTCVLIYGGLAGVAVASPLLLLRALRDRPVPDALPDAATEAGVAEAPVAPSPARPPKPVRAFRPISPASLRRLRRHERRQTAVTAEERAVALLRARQVVAITTAGAALAVGVALWLACVTEREYVLWTLVTAGRFSGRVETVTVARDDLVVFALGLSGPPVLLAVTGWFLTRRTTSHVTGWSGPRASELSVLAVMLTVTLVPGLVGCYLVSHWLGPTSDLVLLPGAWAQLGFFGSMFGAGVWFTRRRARGRG</sequence>
<evidence type="ECO:0000256" key="1">
    <source>
        <dbReference type="SAM" id="MobiDB-lite"/>
    </source>
</evidence>
<dbReference type="AlphaFoldDB" id="A0A511Z296"/>
<organism evidence="3 4">
    <name type="scientific">Actinotalea fermentans</name>
    <dbReference type="NCBI Taxonomy" id="43671"/>
    <lineage>
        <taxon>Bacteria</taxon>
        <taxon>Bacillati</taxon>
        <taxon>Actinomycetota</taxon>
        <taxon>Actinomycetes</taxon>
        <taxon>Micrococcales</taxon>
        <taxon>Cellulomonadaceae</taxon>
        <taxon>Actinotalea</taxon>
    </lineage>
</organism>
<feature type="region of interest" description="Disordered" evidence="1">
    <location>
        <begin position="94"/>
        <end position="118"/>
    </location>
</feature>
<feature type="transmembrane region" description="Helical" evidence="2">
    <location>
        <begin position="65"/>
        <end position="83"/>
    </location>
</feature>
<feature type="compositionally biased region" description="Basic and acidic residues" evidence="1">
    <location>
        <begin position="14"/>
        <end position="23"/>
    </location>
</feature>
<dbReference type="OrthoDB" id="10021270at2"/>
<evidence type="ECO:0000313" key="4">
    <source>
        <dbReference type="Proteomes" id="UP000321484"/>
    </source>
</evidence>
<proteinExistence type="predicted"/>
<keyword evidence="2" id="KW-0472">Membrane</keyword>
<evidence type="ECO:0000256" key="2">
    <source>
        <dbReference type="SAM" id="Phobius"/>
    </source>
</evidence>
<keyword evidence="4" id="KW-1185">Reference proteome</keyword>
<accession>A0A511Z296</accession>
<name>A0A511Z296_9CELL</name>
<feature type="transmembrane region" description="Helical" evidence="2">
    <location>
        <begin position="130"/>
        <end position="154"/>
    </location>
</feature>
<feature type="transmembrane region" description="Helical" evidence="2">
    <location>
        <begin position="463"/>
        <end position="486"/>
    </location>
</feature>